<keyword evidence="2" id="KW-0472">Membrane</keyword>
<feature type="domain" description="Mce/MlaD" evidence="3">
    <location>
        <begin position="38"/>
        <end position="115"/>
    </location>
</feature>
<dbReference type="PANTHER" id="PTHR36698:SF2">
    <property type="entry name" value="MCE_MLAD DOMAIN-CONTAINING PROTEIN"/>
    <property type="match status" value="1"/>
</dbReference>
<dbReference type="Pfam" id="PF02470">
    <property type="entry name" value="MlaD"/>
    <property type="match status" value="1"/>
</dbReference>
<protein>
    <submittedName>
        <fullName evidence="4">Phospholipid/cholesterol/gamma-HCH transport system substrate-binding protein</fullName>
    </submittedName>
</protein>
<dbReference type="Proteomes" id="UP000184346">
    <property type="component" value="Unassembled WGS sequence"/>
</dbReference>
<feature type="transmembrane region" description="Helical" evidence="2">
    <location>
        <begin position="6"/>
        <end position="28"/>
    </location>
</feature>
<feature type="coiled-coil region" evidence="1">
    <location>
        <begin position="180"/>
        <end position="243"/>
    </location>
</feature>
<reference evidence="4 5" key="1">
    <citation type="submission" date="2016-11" db="EMBL/GenBank/DDBJ databases">
        <authorList>
            <person name="Jaros S."/>
            <person name="Januszkiewicz K."/>
            <person name="Wedrychowicz H."/>
        </authorList>
    </citation>
    <scope>NUCLEOTIDE SEQUENCE [LARGE SCALE GENOMIC DNA]</scope>
    <source>
        <strain evidence="4 5">DSM 19980</strain>
    </source>
</reference>
<dbReference type="PROSITE" id="PS51257">
    <property type="entry name" value="PROKAR_LIPOPROTEIN"/>
    <property type="match status" value="1"/>
</dbReference>
<dbReference type="AlphaFoldDB" id="A0A1M5AVQ8"/>
<evidence type="ECO:0000256" key="1">
    <source>
        <dbReference type="SAM" id="Coils"/>
    </source>
</evidence>
<evidence type="ECO:0000256" key="2">
    <source>
        <dbReference type="SAM" id="Phobius"/>
    </source>
</evidence>
<dbReference type="RefSeq" id="WP_072823064.1">
    <property type="nucleotide sequence ID" value="NZ_FQUJ01000010.1"/>
</dbReference>
<dbReference type="STRING" id="1121942.SAMN02745148_02361"/>
<keyword evidence="5" id="KW-1185">Reference proteome</keyword>
<dbReference type="InterPro" id="IPR003399">
    <property type="entry name" value="Mce/MlaD"/>
</dbReference>
<sequence>MEPRAHHVLIGLFALITLGGCLLFALWLGKSSVERDYSYYEVRFEQAVSGLAIGNTVQYNGIKVGDVVDLSLDPEDPSQVRALVRIYSDIPIKRDTRASLRLANITGSMSIQLRGGTPQSPTLASDRDDPAVITAQPSPLHSFLADGETLIESLDQLLESANRLLSPKNTQRIERILVDVEQLTTTLAEQRGELAQAATNVNQASQKVNSLLENQGSMAFDDAQRAMAALVRLSTRLESLLANNEASLHQGLGDFGPAMNELNSVLNNVNRITRRFEENPSGYLFKGDTLQEFSP</sequence>
<evidence type="ECO:0000313" key="5">
    <source>
        <dbReference type="Proteomes" id="UP000184346"/>
    </source>
</evidence>
<dbReference type="EMBL" id="FQUJ01000010">
    <property type="protein sequence ID" value="SHF34295.1"/>
    <property type="molecule type" value="Genomic_DNA"/>
</dbReference>
<keyword evidence="2" id="KW-1133">Transmembrane helix</keyword>
<proteinExistence type="predicted"/>
<gene>
    <name evidence="4" type="ORF">SAMN02745148_02361</name>
</gene>
<keyword evidence="2" id="KW-0812">Transmembrane</keyword>
<dbReference type="OrthoDB" id="9806984at2"/>
<keyword evidence="1" id="KW-0175">Coiled coil</keyword>
<name>A0A1M5AVQ8_9GAMM</name>
<organism evidence="4 5">
    <name type="scientific">Modicisalibacter ilicicola DSM 19980</name>
    <dbReference type="NCBI Taxonomy" id="1121942"/>
    <lineage>
        <taxon>Bacteria</taxon>
        <taxon>Pseudomonadati</taxon>
        <taxon>Pseudomonadota</taxon>
        <taxon>Gammaproteobacteria</taxon>
        <taxon>Oceanospirillales</taxon>
        <taxon>Halomonadaceae</taxon>
        <taxon>Modicisalibacter</taxon>
    </lineage>
</organism>
<dbReference type="PANTHER" id="PTHR36698">
    <property type="entry name" value="BLL5892 PROTEIN"/>
    <property type="match status" value="1"/>
</dbReference>
<evidence type="ECO:0000313" key="4">
    <source>
        <dbReference type="EMBL" id="SHF34295.1"/>
    </source>
</evidence>
<evidence type="ECO:0000259" key="3">
    <source>
        <dbReference type="Pfam" id="PF02470"/>
    </source>
</evidence>
<accession>A0A1M5AVQ8</accession>